<comment type="subcellular location">
    <subcellularLocation>
        <location evidence="1">Membrane</location>
        <topology evidence="1">Multi-pass membrane protein</topology>
    </subcellularLocation>
</comment>
<protein>
    <submittedName>
        <fullName evidence="8">DMT family transporter</fullName>
    </submittedName>
</protein>
<evidence type="ECO:0000256" key="5">
    <source>
        <dbReference type="ARBA" id="ARBA00023136"/>
    </source>
</evidence>
<keyword evidence="9" id="KW-1185">Reference proteome</keyword>
<name>A0ABV8RTL5_9SPHN</name>
<dbReference type="InterPro" id="IPR037185">
    <property type="entry name" value="EmrE-like"/>
</dbReference>
<sequence length="293" mass="31342">MRLRDFVLLVFVCLMWGFSNVLSKLVVGPWHVPPLFFAALRFLIVLLVTLPWLLPVPRPGWRIILVGALMGGGNFALLFIGLQTSSPSMAAVVIQAGVPITTLLSVVMLGERIHWRRGGGIALTLIGVLLVVWRPGFALSPGLLFILGAAAAGSLGAILMKQMDRIAPLRFQAWVGLTGSLPLALASALFEHGQWQAATAAGWPFLGAILFSALVVSVCAHTAYYWLIARYEANLLAPLTLMTPLATIALGVMITGDRLDTRTLIGTGLALLGVLVVAVRPSRAPIVEAQERS</sequence>
<feature type="domain" description="EamA" evidence="7">
    <location>
        <begin position="7"/>
        <end position="132"/>
    </location>
</feature>
<dbReference type="RefSeq" id="WP_379539756.1">
    <property type="nucleotide sequence ID" value="NZ_JBHSDR010000008.1"/>
</dbReference>
<gene>
    <name evidence="8" type="ORF">ACFO0A_14380</name>
</gene>
<feature type="transmembrane region" description="Helical" evidence="6">
    <location>
        <begin position="235"/>
        <end position="255"/>
    </location>
</feature>
<comment type="similarity">
    <text evidence="2">Belongs to the EamA transporter family.</text>
</comment>
<dbReference type="InterPro" id="IPR050638">
    <property type="entry name" value="AA-Vitamin_Transporters"/>
</dbReference>
<accession>A0ABV8RTL5</accession>
<reference evidence="9" key="1">
    <citation type="journal article" date="2019" name="Int. J. Syst. Evol. Microbiol.">
        <title>The Global Catalogue of Microorganisms (GCM) 10K type strain sequencing project: providing services to taxonomists for standard genome sequencing and annotation.</title>
        <authorList>
            <consortium name="The Broad Institute Genomics Platform"/>
            <consortium name="The Broad Institute Genome Sequencing Center for Infectious Disease"/>
            <person name="Wu L."/>
            <person name="Ma J."/>
        </authorList>
    </citation>
    <scope>NUCLEOTIDE SEQUENCE [LARGE SCALE GENOMIC DNA]</scope>
    <source>
        <strain evidence="9">CGMCC 1.12989</strain>
    </source>
</reference>
<evidence type="ECO:0000256" key="1">
    <source>
        <dbReference type="ARBA" id="ARBA00004141"/>
    </source>
</evidence>
<dbReference type="PANTHER" id="PTHR32322">
    <property type="entry name" value="INNER MEMBRANE TRANSPORTER"/>
    <property type="match status" value="1"/>
</dbReference>
<proteinExistence type="inferred from homology"/>
<feature type="transmembrane region" description="Helical" evidence="6">
    <location>
        <begin position="142"/>
        <end position="159"/>
    </location>
</feature>
<comment type="caution">
    <text evidence="8">The sequence shown here is derived from an EMBL/GenBank/DDBJ whole genome shotgun (WGS) entry which is preliminary data.</text>
</comment>
<feature type="transmembrane region" description="Helical" evidence="6">
    <location>
        <begin position="61"/>
        <end position="82"/>
    </location>
</feature>
<dbReference type="Proteomes" id="UP001595828">
    <property type="component" value="Unassembled WGS sequence"/>
</dbReference>
<organism evidence="8 9">
    <name type="scientific">Novosphingobium tardum</name>
    <dbReference type="NCBI Taxonomy" id="1538021"/>
    <lineage>
        <taxon>Bacteria</taxon>
        <taxon>Pseudomonadati</taxon>
        <taxon>Pseudomonadota</taxon>
        <taxon>Alphaproteobacteria</taxon>
        <taxon>Sphingomonadales</taxon>
        <taxon>Sphingomonadaceae</taxon>
        <taxon>Novosphingobium</taxon>
    </lineage>
</organism>
<feature type="transmembrane region" description="Helical" evidence="6">
    <location>
        <begin position="202"/>
        <end position="228"/>
    </location>
</feature>
<keyword evidence="5 6" id="KW-0472">Membrane</keyword>
<dbReference type="Pfam" id="PF00892">
    <property type="entry name" value="EamA"/>
    <property type="match status" value="2"/>
</dbReference>
<feature type="transmembrane region" description="Helical" evidence="6">
    <location>
        <begin position="33"/>
        <end position="54"/>
    </location>
</feature>
<feature type="domain" description="EamA" evidence="7">
    <location>
        <begin position="141"/>
        <end position="278"/>
    </location>
</feature>
<evidence type="ECO:0000313" key="8">
    <source>
        <dbReference type="EMBL" id="MFC4296240.1"/>
    </source>
</evidence>
<feature type="transmembrane region" description="Helical" evidence="6">
    <location>
        <begin position="171"/>
        <end position="190"/>
    </location>
</feature>
<evidence type="ECO:0000259" key="7">
    <source>
        <dbReference type="Pfam" id="PF00892"/>
    </source>
</evidence>
<keyword evidence="3 6" id="KW-0812">Transmembrane</keyword>
<dbReference type="InterPro" id="IPR000620">
    <property type="entry name" value="EamA_dom"/>
</dbReference>
<evidence type="ECO:0000256" key="2">
    <source>
        <dbReference type="ARBA" id="ARBA00007362"/>
    </source>
</evidence>
<feature type="transmembrane region" description="Helical" evidence="6">
    <location>
        <begin position="88"/>
        <end position="107"/>
    </location>
</feature>
<feature type="transmembrane region" description="Helical" evidence="6">
    <location>
        <begin position="119"/>
        <end position="136"/>
    </location>
</feature>
<dbReference type="PANTHER" id="PTHR32322:SF2">
    <property type="entry name" value="EAMA DOMAIN-CONTAINING PROTEIN"/>
    <property type="match status" value="1"/>
</dbReference>
<evidence type="ECO:0000256" key="3">
    <source>
        <dbReference type="ARBA" id="ARBA00022692"/>
    </source>
</evidence>
<feature type="transmembrane region" description="Helical" evidence="6">
    <location>
        <begin position="261"/>
        <end position="279"/>
    </location>
</feature>
<evidence type="ECO:0000313" key="9">
    <source>
        <dbReference type="Proteomes" id="UP001595828"/>
    </source>
</evidence>
<evidence type="ECO:0000256" key="4">
    <source>
        <dbReference type="ARBA" id="ARBA00022989"/>
    </source>
</evidence>
<keyword evidence="4 6" id="KW-1133">Transmembrane helix</keyword>
<dbReference type="EMBL" id="JBHSDR010000008">
    <property type="protein sequence ID" value="MFC4296240.1"/>
    <property type="molecule type" value="Genomic_DNA"/>
</dbReference>
<dbReference type="SUPFAM" id="SSF103481">
    <property type="entry name" value="Multidrug resistance efflux transporter EmrE"/>
    <property type="match status" value="2"/>
</dbReference>
<evidence type="ECO:0000256" key="6">
    <source>
        <dbReference type="SAM" id="Phobius"/>
    </source>
</evidence>